<dbReference type="OrthoDB" id="934589at2"/>
<evidence type="ECO:0000256" key="1">
    <source>
        <dbReference type="SAM" id="Phobius"/>
    </source>
</evidence>
<evidence type="ECO:0008006" key="4">
    <source>
        <dbReference type="Google" id="ProtNLM"/>
    </source>
</evidence>
<reference evidence="2 3" key="1">
    <citation type="submission" date="2016-10" db="EMBL/GenBank/DDBJ databases">
        <title>Arsenicibacter rosenii gen. nov., sp. nov., an efficient arsenic-methylating bacterium isolated from an arsenic-contaminated paddy soil.</title>
        <authorList>
            <person name="Huang K."/>
        </authorList>
    </citation>
    <scope>NUCLEOTIDE SEQUENCE [LARGE SCALE GENOMIC DNA]</scope>
    <source>
        <strain evidence="2 3">SM-1</strain>
    </source>
</reference>
<keyword evidence="1" id="KW-0812">Transmembrane</keyword>
<evidence type="ECO:0000313" key="3">
    <source>
        <dbReference type="Proteomes" id="UP000181790"/>
    </source>
</evidence>
<feature type="transmembrane region" description="Helical" evidence="1">
    <location>
        <begin position="331"/>
        <end position="349"/>
    </location>
</feature>
<feature type="transmembrane region" description="Helical" evidence="1">
    <location>
        <begin position="356"/>
        <end position="375"/>
    </location>
</feature>
<keyword evidence="3" id="KW-1185">Reference proteome</keyword>
<feature type="transmembrane region" description="Helical" evidence="1">
    <location>
        <begin position="395"/>
        <end position="413"/>
    </location>
</feature>
<sequence length="422" mass="48533">MPDFTQIVYQKAAITAVLSLFIWFLWTFRDRINVAPQQQPMVIWLAFIALRILPFIAVYLVFDYDARSDVHMFYVSALDAYKLKLVYKDFDSAYSPVFAYLTALPLIFWNSPKAIILLLILIEGLTLQLTFRLYQNGGGVHFRGDNPFHKALIYLFLPIPFVLSVLSGQEDLLMWLFGVICLLVWRERKDDLWVGIVLGIGMVVTKAILILTLIPVFFLVRNHIRYILGLLLVGVPSLAIMYWLVGMEFLEPIQQANDPRTPNLWTILRTAIGPMVPLGAKILNWVGLVLILGFAGFLGFYYRQRNRFADGFVALWVVTYAFMMIVQQSSLANYAYIFILPMLFATLSFDKKYHLLVLLLFNFTVVVQPPIWWGMNMPLFKSFADLANPWALAEYLLEIAIVGCLIWVIVTQIRSFRAVLTK</sequence>
<dbReference type="AlphaFoldDB" id="A0A1S2VLC6"/>
<accession>A0A1S2VLC6</accession>
<organism evidence="2 3">
    <name type="scientific">Arsenicibacter rosenii</name>
    <dbReference type="NCBI Taxonomy" id="1750698"/>
    <lineage>
        <taxon>Bacteria</taxon>
        <taxon>Pseudomonadati</taxon>
        <taxon>Bacteroidota</taxon>
        <taxon>Cytophagia</taxon>
        <taxon>Cytophagales</taxon>
        <taxon>Spirosomataceae</taxon>
        <taxon>Arsenicibacter</taxon>
    </lineage>
</organism>
<comment type="caution">
    <text evidence="2">The sequence shown here is derived from an EMBL/GenBank/DDBJ whole genome shotgun (WGS) entry which is preliminary data.</text>
</comment>
<feature type="transmembrane region" description="Helical" evidence="1">
    <location>
        <begin position="282"/>
        <end position="301"/>
    </location>
</feature>
<feature type="transmembrane region" description="Helical" evidence="1">
    <location>
        <begin position="92"/>
        <end position="109"/>
    </location>
</feature>
<name>A0A1S2VLC6_9BACT</name>
<keyword evidence="1" id="KW-1133">Transmembrane helix</keyword>
<dbReference type="EMBL" id="MORL01000006">
    <property type="protein sequence ID" value="OIN58598.1"/>
    <property type="molecule type" value="Genomic_DNA"/>
</dbReference>
<feature type="transmembrane region" description="Helical" evidence="1">
    <location>
        <begin position="155"/>
        <end position="186"/>
    </location>
</feature>
<feature type="transmembrane region" description="Helical" evidence="1">
    <location>
        <begin position="192"/>
        <end position="219"/>
    </location>
</feature>
<proteinExistence type="predicted"/>
<gene>
    <name evidence="2" type="ORF">BLX24_13590</name>
</gene>
<feature type="transmembrane region" description="Helical" evidence="1">
    <location>
        <begin position="12"/>
        <end position="29"/>
    </location>
</feature>
<keyword evidence="1" id="KW-0472">Membrane</keyword>
<dbReference type="Proteomes" id="UP000181790">
    <property type="component" value="Unassembled WGS sequence"/>
</dbReference>
<evidence type="ECO:0000313" key="2">
    <source>
        <dbReference type="EMBL" id="OIN58598.1"/>
    </source>
</evidence>
<feature type="transmembrane region" description="Helical" evidence="1">
    <location>
        <begin position="226"/>
        <end position="245"/>
    </location>
</feature>
<dbReference type="RefSeq" id="WP_071503705.1">
    <property type="nucleotide sequence ID" value="NZ_MORL01000006.1"/>
</dbReference>
<protein>
    <recommendedName>
        <fullName evidence="4">DUF2029 domain-containing protein</fullName>
    </recommendedName>
</protein>
<feature type="transmembrane region" description="Helical" evidence="1">
    <location>
        <begin position="41"/>
        <end position="62"/>
    </location>
</feature>
<feature type="transmembrane region" description="Helical" evidence="1">
    <location>
        <begin position="115"/>
        <end position="134"/>
    </location>
</feature>
<feature type="transmembrane region" description="Helical" evidence="1">
    <location>
        <begin position="308"/>
        <end position="325"/>
    </location>
</feature>